<organism evidence="1 2">
    <name type="scientific">Microcystis aeruginosa NIES-44</name>
    <dbReference type="NCBI Taxonomy" id="449439"/>
    <lineage>
        <taxon>Bacteria</taxon>
        <taxon>Bacillati</taxon>
        <taxon>Cyanobacteriota</taxon>
        <taxon>Cyanophyceae</taxon>
        <taxon>Oscillatoriophycideae</taxon>
        <taxon>Chroococcales</taxon>
        <taxon>Microcystaceae</taxon>
        <taxon>Microcystis</taxon>
    </lineage>
</organism>
<accession>A0A0A1VQ12</accession>
<gene>
    <name evidence="1" type="ORF">N44_00725</name>
</gene>
<dbReference type="AlphaFoldDB" id="A0A0A1VQ12"/>
<dbReference type="Gene3D" id="3.10.450.50">
    <property type="match status" value="1"/>
</dbReference>
<dbReference type="RefSeq" id="WP_045356263.1">
    <property type="nucleotide sequence ID" value="NZ_BBPA01000002.1"/>
</dbReference>
<name>A0A0A1VQ12_MICAE</name>
<sequence>MSAPVSCPEISIAGITEPIIYRYFQRLNAGEFAETAGLFAQEAILIGTKWVGGIKYKMNVGSVEA</sequence>
<dbReference type="InterPro" id="IPR032710">
    <property type="entry name" value="NTF2-like_dom_sf"/>
</dbReference>
<reference evidence="2" key="1">
    <citation type="journal article" date="2015" name="Genome">
        <title>Whole Genome Sequence of the Non-Microcystin-Producing Microcystis aeruginosa Strain NIES-44.</title>
        <authorList>
            <person name="Okano K."/>
            <person name="Miyata N."/>
            <person name="Ozaki Y."/>
        </authorList>
    </citation>
    <scope>NUCLEOTIDE SEQUENCE [LARGE SCALE GENOMIC DNA]</scope>
    <source>
        <strain evidence="2">NIES-44</strain>
    </source>
</reference>
<evidence type="ECO:0008006" key="3">
    <source>
        <dbReference type="Google" id="ProtNLM"/>
    </source>
</evidence>
<proteinExistence type="predicted"/>
<protein>
    <recommendedName>
        <fullName evidence="3">SnoaL-like domain-containing protein</fullName>
    </recommendedName>
</protein>
<dbReference type="Proteomes" id="UP000030321">
    <property type="component" value="Unassembled WGS sequence"/>
</dbReference>
<dbReference type="EMBL" id="BBPA01000002">
    <property type="protein sequence ID" value="GAL91356.1"/>
    <property type="molecule type" value="Genomic_DNA"/>
</dbReference>
<evidence type="ECO:0000313" key="2">
    <source>
        <dbReference type="Proteomes" id="UP000030321"/>
    </source>
</evidence>
<evidence type="ECO:0000313" key="1">
    <source>
        <dbReference type="EMBL" id="GAL91356.1"/>
    </source>
</evidence>
<dbReference type="SUPFAM" id="SSF54427">
    <property type="entry name" value="NTF2-like"/>
    <property type="match status" value="1"/>
</dbReference>
<comment type="caution">
    <text evidence="1">The sequence shown here is derived from an EMBL/GenBank/DDBJ whole genome shotgun (WGS) entry which is preliminary data.</text>
</comment>